<feature type="transmembrane region" description="Helical" evidence="7">
    <location>
        <begin position="14"/>
        <end position="36"/>
    </location>
</feature>
<keyword evidence="2 7" id="KW-0813">Transport</keyword>
<dbReference type="RefSeq" id="WP_204602134.1">
    <property type="nucleotide sequence ID" value="NZ_JBHSED010000065.1"/>
</dbReference>
<dbReference type="PANTHER" id="PTHR43744">
    <property type="entry name" value="ABC TRANSPORTER PERMEASE PROTEIN MG189-RELATED-RELATED"/>
    <property type="match status" value="1"/>
</dbReference>
<comment type="caution">
    <text evidence="9">The sequence shown here is derived from an EMBL/GenBank/DDBJ whole genome shotgun (WGS) entry which is preliminary data.</text>
</comment>
<organism evidence="9 10">
    <name type="scientific">Cohnella boryungensis</name>
    <dbReference type="NCBI Taxonomy" id="768479"/>
    <lineage>
        <taxon>Bacteria</taxon>
        <taxon>Bacillati</taxon>
        <taxon>Bacillota</taxon>
        <taxon>Bacilli</taxon>
        <taxon>Bacillales</taxon>
        <taxon>Paenibacillaceae</taxon>
        <taxon>Cohnella</taxon>
    </lineage>
</organism>
<feature type="transmembrane region" description="Helical" evidence="7">
    <location>
        <begin position="187"/>
        <end position="210"/>
    </location>
</feature>
<dbReference type="CDD" id="cd06261">
    <property type="entry name" value="TM_PBP2"/>
    <property type="match status" value="1"/>
</dbReference>
<dbReference type="PANTHER" id="PTHR43744:SF12">
    <property type="entry name" value="ABC TRANSPORTER PERMEASE PROTEIN MG189-RELATED"/>
    <property type="match status" value="1"/>
</dbReference>
<keyword evidence="6 7" id="KW-0472">Membrane</keyword>
<sequence length="281" mass="32208">MRNVAQKKWKLDRLLLTAIFGVCSILFVVPLIWMLSASAKLERDVMTYPIQWIPQDWNWIENFQKVWLEKVPFSMFYLNSFKLAILSTLATLLISSMAAFSLAKLKTPGKGIMFGIMLSFMIIPEQATLVPRFIMIKWLGLYNSHEGLVLMLAFSMYFTFLMRQFMMGIHNDYIEAAKIDGAGYLRVYAQIMLPLCKPILATAGIIKFIWTWNDYQNPLIFLFTKELFPLPLGIQFFRQEYSNNVSLMMMAAVSAIIPLLVVFVILQKQVINGITVGGVKG</sequence>
<gene>
    <name evidence="9" type="ORF">ACFO1S_25335</name>
</gene>
<keyword evidence="10" id="KW-1185">Reference proteome</keyword>
<dbReference type="PROSITE" id="PS50928">
    <property type="entry name" value="ABC_TM1"/>
    <property type="match status" value="1"/>
</dbReference>
<feature type="transmembrane region" description="Helical" evidence="7">
    <location>
        <begin position="245"/>
        <end position="266"/>
    </location>
</feature>
<dbReference type="Proteomes" id="UP001595755">
    <property type="component" value="Unassembled WGS sequence"/>
</dbReference>
<evidence type="ECO:0000256" key="2">
    <source>
        <dbReference type="ARBA" id="ARBA00022448"/>
    </source>
</evidence>
<keyword evidence="5 7" id="KW-1133">Transmembrane helix</keyword>
<dbReference type="EMBL" id="JBHSED010000065">
    <property type="protein sequence ID" value="MFC4306748.1"/>
    <property type="molecule type" value="Genomic_DNA"/>
</dbReference>
<comment type="subcellular location">
    <subcellularLocation>
        <location evidence="1 7">Cell membrane</location>
        <topology evidence="1 7">Multi-pass membrane protein</topology>
    </subcellularLocation>
</comment>
<dbReference type="InterPro" id="IPR000515">
    <property type="entry name" value="MetI-like"/>
</dbReference>
<feature type="transmembrane region" description="Helical" evidence="7">
    <location>
        <begin position="76"/>
        <end position="100"/>
    </location>
</feature>
<name>A0ABV8SGT8_9BACL</name>
<feature type="transmembrane region" description="Helical" evidence="7">
    <location>
        <begin position="112"/>
        <end position="135"/>
    </location>
</feature>
<protein>
    <submittedName>
        <fullName evidence="9">Carbohydrate ABC transporter permease</fullName>
    </submittedName>
</protein>
<keyword evidence="3" id="KW-1003">Cell membrane</keyword>
<evidence type="ECO:0000313" key="10">
    <source>
        <dbReference type="Proteomes" id="UP001595755"/>
    </source>
</evidence>
<evidence type="ECO:0000313" key="9">
    <source>
        <dbReference type="EMBL" id="MFC4306748.1"/>
    </source>
</evidence>
<dbReference type="Gene3D" id="1.10.3720.10">
    <property type="entry name" value="MetI-like"/>
    <property type="match status" value="1"/>
</dbReference>
<dbReference type="SUPFAM" id="SSF161098">
    <property type="entry name" value="MetI-like"/>
    <property type="match status" value="1"/>
</dbReference>
<evidence type="ECO:0000256" key="7">
    <source>
        <dbReference type="RuleBase" id="RU363032"/>
    </source>
</evidence>
<feature type="domain" description="ABC transmembrane type-1" evidence="8">
    <location>
        <begin position="77"/>
        <end position="266"/>
    </location>
</feature>
<comment type="similarity">
    <text evidence="7">Belongs to the binding-protein-dependent transport system permease family.</text>
</comment>
<accession>A0ABV8SGT8</accession>
<evidence type="ECO:0000256" key="3">
    <source>
        <dbReference type="ARBA" id="ARBA00022475"/>
    </source>
</evidence>
<feature type="transmembrane region" description="Helical" evidence="7">
    <location>
        <begin position="147"/>
        <end position="166"/>
    </location>
</feature>
<evidence type="ECO:0000256" key="5">
    <source>
        <dbReference type="ARBA" id="ARBA00022989"/>
    </source>
</evidence>
<dbReference type="Pfam" id="PF00528">
    <property type="entry name" value="BPD_transp_1"/>
    <property type="match status" value="1"/>
</dbReference>
<keyword evidence="4 7" id="KW-0812">Transmembrane</keyword>
<evidence type="ECO:0000256" key="6">
    <source>
        <dbReference type="ARBA" id="ARBA00023136"/>
    </source>
</evidence>
<proteinExistence type="inferred from homology"/>
<evidence type="ECO:0000256" key="1">
    <source>
        <dbReference type="ARBA" id="ARBA00004651"/>
    </source>
</evidence>
<evidence type="ECO:0000256" key="4">
    <source>
        <dbReference type="ARBA" id="ARBA00022692"/>
    </source>
</evidence>
<reference evidence="10" key="1">
    <citation type="journal article" date="2019" name="Int. J. Syst. Evol. Microbiol.">
        <title>The Global Catalogue of Microorganisms (GCM) 10K type strain sequencing project: providing services to taxonomists for standard genome sequencing and annotation.</title>
        <authorList>
            <consortium name="The Broad Institute Genomics Platform"/>
            <consortium name="The Broad Institute Genome Sequencing Center for Infectious Disease"/>
            <person name="Wu L."/>
            <person name="Ma J."/>
        </authorList>
    </citation>
    <scope>NUCLEOTIDE SEQUENCE [LARGE SCALE GENOMIC DNA]</scope>
    <source>
        <strain evidence="10">CGMCC 4.1641</strain>
    </source>
</reference>
<evidence type="ECO:0000259" key="8">
    <source>
        <dbReference type="PROSITE" id="PS50928"/>
    </source>
</evidence>
<dbReference type="InterPro" id="IPR035906">
    <property type="entry name" value="MetI-like_sf"/>
</dbReference>